<evidence type="ECO:0000256" key="15">
    <source>
        <dbReference type="ARBA" id="ARBA00023201"/>
    </source>
</evidence>
<keyword evidence="9 16" id="KW-1133">Transmembrane helix</keyword>
<keyword evidence="13 16" id="KW-0830">Ubiquinone</keyword>
<dbReference type="PIRSF" id="PIRSF009437">
    <property type="entry name" value="NQR-1_subunit_C"/>
    <property type="match status" value="1"/>
</dbReference>
<accession>A0A0P8LWU5</accession>
<dbReference type="HAMAP" id="MF_00427">
    <property type="entry name" value="NqrC"/>
    <property type="match status" value="1"/>
</dbReference>
<feature type="transmembrane region" description="Helical" evidence="16">
    <location>
        <begin position="7"/>
        <end position="28"/>
    </location>
</feature>
<reference evidence="22 23" key="2">
    <citation type="journal article" date="2017" name="PLoS ONE">
        <title>Genomic and phenotypic characterisation of fluoroquinolone resistance mechanisms in Enterobacteriaceae in Durban, South Africa.</title>
        <authorList>
            <person name="Osei Sekyere J."/>
            <person name="Amoako D.G."/>
        </authorList>
    </citation>
    <scope>NUCLEOTIDE SEQUENCE [LARGE SCALE GENOMIC DNA]</scope>
    <source>
        <strain evidence="22 23">ST62:944112508</strain>
    </source>
</reference>
<keyword evidence="4 16" id="KW-0597">Phosphoprotein</keyword>
<reference evidence="23" key="1">
    <citation type="submission" date="2015-09" db="EMBL/GenBank/DDBJ databases">
        <title>Prevalence of NDMs in South Africa.</title>
        <authorList>
            <person name="Osei Sekyere J."/>
            <person name="Govinden U."/>
            <person name="Essack S."/>
            <person name="Haldorsen B."/>
            <person name="Samuelsen O."/>
            <person name="Aasnaes B."/>
            <person name="Sundsfjord A."/>
        </authorList>
    </citation>
    <scope>NUCLEOTIDE SEQUENCE [LARGE SCALE GENOMIC DNA]</scope>
    <source>
        <strain evidence="23">ST62:944112508</strain>
    </source>
</reference>
<dbReference type="InterPro" id="IPR007329">
    <property type="entry name" value="FMN-bd"/>
</dbReference>
<evidence type="ECO:0000256" key="13">
    <source>
        <dbReference type="ARBA" id="ARBA00023075"/>
    </source>
</evidence>
<evidence type="ECO:0000256" key="7">
    <source>
        <dbReference type="ARBA" id="ARBA00022692"/>
    </source>
</evidence>
<proteinExistence type="inferred from homology"/>
<dbReference type="EMBL" id="LJEB01000082">
    <property type="protein sequence ID" value="KPR54094.1"/>
    <property type="molecule type" value="Genomic_DNA"/>
</dbReference>
<keyword evidence="7 16" id="KW-0812">Transmembrane</keyword>
<reference evidence="21" key="4">
    <citation type="submission" date="2020-09" db="EMBL/GenBank/DDBJ databases">
        <authorList>
            <consortium name="NCBI Pathogen Detection Project"/>
        </authorList>
    </citation>
    <scope>NUCLEOTIDE SEQUENCE</scope>
    <source>
        <strain evidence="21">O50</strain>
    </source>
</reference>
<organism evidence="22 23">
    <name type="scientific">Citrobacter freundii</name>
    <dbReference type="NCBI Taxonomy" id="546"/>
    <lineage>
        <taxon>Bacteria</taxon>
        <taxon>Pseudomonadati</taxon>
        <taxon>Pseudomonadota</taxon>
        <taxon>Gammaproteobacteria</taxon>
        <taxon>Enterobacterales</taxon>
        <taxon>Enterobacteriaceae</taxon>
        <taxon>Citrobacter</taxon>
        <taxon>Citrobacter freundii complex</taxon>
    </lineage>
</organism>
<keyword evidence="1 16" id="KW-0813">Transport</keyword>
<dbReference type="InterPro" id="IPR010204">
    <property type="entry name" value="NqrC"/>
</dbReference>
<evidence type="ECO:0000256" key="11">
    <source>
        <dbReference type="ARBA" id="ARBA00023053"/>
    </source>
</evidence>
<evidence type="ECO:0000313" key="21">
    <source>
        <dbReference type="EMBL" id="HAT3897242.1"/>
    </source>
</evidence>
<evidence type="ECO:0000256" key="16">
    <source>
        <dbReference type="HAMAP-Rule" id="MF_00427"/>
    </source>
</evidence>
<dbReference type="PANTHER" id="PTHR37838">
    <property type="entry name" value="NA(+)-TRANSLOCATING NADH-QUINONE REDUCTASE SUBUNIT C"/>
    <property type="match status" value="1"/>
</dbReference>
<dbReference type="SMART" id="SM00900">
    <property type="entry name" value="FMN_bind"/>
    <property type="match status" value="1"/>
</dbReference>
<dbReference type="EMBL" id="DACSXJ010000007">
    <property type="protein sequence ID" value="HAT3897242.1"/>
    <property type="molecule type" value="Genomic_DNA"/>
</dbReference>
<reference evidence="19" key="5">
    <citation type="submission" date="2022-05" db="EMBL/GenBank/DDBJ databases">
        <authorList>
            <person name="Alioto T."/>
            <person name="Alioto T."/>
            <person name="Gomez Garrido J."/>
        </authorList>
    </citation>
    <scope>NUCLEOTIDE SEQUENCE</scope>
    <source>
        <strain evidence="19">112</strain>
    </source>
</reference>
<protein>
    <recommendedName>
        <fullName evidence="16 17">Na(+)-translocating NADH-quinone reductase subunit C</fullName>
        <shortName evidence="16 17">Na(+)-NQR subunit C</shortName>
        <shortName evidence="16 17">Na(+)-translocating NQR subunit C</shortName>
        <ecNumber evidence="16 17">7.2.1.1</ecNumber>
    </recommendedName>
    <alternativeName>
        <fullName evidence="16 17">NQR complex subunit C</fullName>
    </alternativeName>
    <alternativeName>
        <fullName evidence="16 17">NQR-1 subunit C</fullName>
    </alternativeName>
</protein>
<keyword evidence="10 16" id="KW-0520">NAD</keyword>
<comment type="similarity">
    <text evidence="16 17">Belongs to the NqrC family.</text>
</comment>
<keyword evidence="14 16" id="KW-0472">Membrane</keyword>
<reference evidence="20" key="6">
    <citation type="submission" date="2023-05" db="EMBL/GenBank/DDBJ databases">
        <authorList>
            <consortium name="Clinical and Environmental Microbiology Branch: Whole genome sequencing antimicrobial resistance pathogens in the healthcare setting"/>
        </authorList>
    </citation>
    <scope>NUCLEOTIDE SEQUENCE</scope>
    <source>
        <strain evidence="20">2023GN-00287</strain>
    </source>
</reference>
<sequence>MRKGKVIVISMMFFCILIFIAAIVWFMMYQGELTEPTSEEKYAAILHASGLLKSDEHDKKTIKNLYQRYILARKVNLDSGEWVADDVQTQGCKKLAPEHDPAKIHQRCTIADVYLVKDKSNKIQQIILPVFGEGAKSMMYAFLALDPDGRTVKNLYYYQQRETPFLGARVEDESWRKQWPGKKVVDNNWMPALRITQEKPENIDEYTVDGISGATLTSNGVERSINYWTGEQGYGRFLQRITRGPDIIVP</sequence>
<dbReference type="NCBIfam" id="TIGR01938">
    <property type="entry name" value="nqrC"/>
    <property type="match status" value="1"/>
</dbReference>
<evidence type="ECO:0000256" key="8">
    <source>
        <dbReference type="ARBA" id="ARBA00022967"/>
    </source>
</evidence>
<evidence type="ECO:0000256" key="2">
    <source>
        <dbReference type="ARBA" id="ARBA00022475"/>
    </source>
</evidence>
<evidence type="ECO:0000313" key="20">
    <source>
        <dbReference type="EMBL" id="ELV3679831.1"/>
    </source>
</evidence>
<dbReference type="EC" id="7.2.1.1" evidence="16 17"/>
<dbReference type="EMBL" id="OW995941">
    <property type="protein sequence ID" value="CAH6599100.1"/>
    <property type="molecule type" value="Genomic_DNA"/>
</dbReference>
<dbReference type="GO" id="GO:0005886">
    <property type="term" value="C:plasma membrane"/>
    <property type="evidence" value="ECO:0007669"/>
    <property type="project" value="UniProtKB-SubCell"/>
</dbReference>
<comment type="subcellular location">
    <subcellularLocation>
        <location evidence="16">Cell membrane</location>
        <topology evidence="16">Single-pass membrane protein</topology>
    </subcellularLocation>
</comment>
<evidence type="ECO:0000256" key="9">
    <source>
        <dbReference type="ARBA" id="ARBA00022989"/>
    </source>
</evidence>
<dbReference type="GO" id="GO:0010181">
    <property type="term" value="F:FMN binding"/>
    <property type="evidence" value="ECO:0007669"/>
    <property type="project" value="UniProtKB-UniRule"/>
</dbReference>
<comment type="catalytic activity">
    <reaction evidence="16 17">
        <text>a ubiquinone + n Na(+)(in) + NADH + H(+) = a ubiquinol + n Na(+)(out) + NAD(+)</text>
        <dbReference type="Rhea" id="RHEA:47748"/>
        <dbReference type="Rhea" id="RHEA-COMP:9565"/>
        <dbReference type="Rhea" id="RHEA-COMP:9566"/>
        <dbReference type="ChEBI" id="CHEBI:15378"/>
        <dbReference type="ChEBI" id="CHEBI:16389"/>
        <dbReference type="ChEBI" id="CHEBI:17976"/>
        <dbReference type="ChEBI" id="CHEBI:29101"/>
        <dbReference type="ChEBI" id="CHEBI:57540"/>
        <dbReference type="ChEBI" id="CHEBI:57945"/>
        <dbReference type="EC" id="7.2.1.1"/>
    </reaction>
</comment>
<keyword evidence="3" id="KW-0997">Cell inner membrane</keyword>
<dbReference type="Proteomes" id="UP000855471">
    <property type="component" value="Unassembled WGS sequence"/>
</dbReference>
<keyword evidence="8 16" id="KW-1278">Translocase</keyword>
<evidence type="ECO:0000256" key="3">
    <source>
        <dbReference type="ARBA" id="ARBA00022519"/>
    </source>
</evidence>
<evidence type="ECO:0000256" key="5">
    <source>
        <dbReference type="ARBA" id="ARBA00022630"/>
    </source>
</evidence>
<keyword evidence="11 16" id="KW-0915">Sodium</keyword>
<evidence type="ECO:0000313" key="19">
    <source>
        <dbReference type="EMBL" id="CAH6599100.1"/>
    </source>
</evidence>
<evidence type="ECO:0000313" key="23">
    <source>
        <dbReference type="Proteomes" id="UP000050520"/>
    </source>
</evidence>
<dbReference type="PANTHER" id="PTHR37838:SF1">
    <property type="entry name" value="NA(+)-TRANSLOCATING NADH-QUINONE REDUCTASE SUBUNIT C"/>
    <property type="match status" value="1"/>
</dbReference>
<dbReference type="Proteomes" id="UP000789647">
    <property type="component" value="Chromosome"/>
</dbReference>
<evidence type="ECO:0000259" key="18">
    <source>
        <dbReference type="SMART" id="SM00900"/>
    </source>
</evidence>
<keyword evidence="12 16" id="KW-0406">Ion transport</keyword>
<dbReference type="Proteomes" id="UP001279522">
    <property type="component" value="Unassembled WGS sequence"/>
</dbReference>
<comment type="subunit">
    <text evidence="16 17">Composed of six subunits; NqrA, NqrB, NqrC, NqrD, NqrE and NqrF.</text>
</comment>
<reference evidence="21" key="3">
    <citation type="journal article" date="2018" name="Genome Biol.">
        <title>SKESA: strategic k-mer extension for scrupulous assemblies.</title>
        <authorList>
            <person name="Souvorov A."/>
            <person name="Agarwala R."/>
            <person name="Lipman D.J."/>
        </authorList>
    </citation>
    <scope>NUCLEOTIDE SEQUENCE</scope>
    <source>
        <strain evidence="21">O50</strain>
    </source>
</reference>
<dbReference type="GO" id="GO:0006814">
    <property type="term" value="P:sodium ion transport"/>
    <property type="evidence" value="ECO:0007669"/>
    <property type="project" value="UniProtKB-UniRule"/>
</dbReference>
<evidence type="ECO:0000256" key="12">
    <source>
        <dbReference type="ARBA" id="ARBA00023065"/>
    </source>
</evidence>
<dbReference type="Proteomes" id="UP000050520">
    <property type="component" value="Unassembled WGS sequence"/>
</dbReference>
<feature type="domain" description="FMN-binding" evidence="18">
    <location>
        <begin position="134"/>
        <end position="232"/>
    </location>
</feature>
<dbReference type="Pfam" id="PF04205">
    <property type="entry name" value="FMN_bind"/>
    <property type="match status" value="1"/>
</dbReference>
<evidence type="ECO:0000256" key="1">
    <source>
        <dbReference type="ARBA" id="ARBA00022448"/>
    </source>
</evidence>
<dbReference type="GO" id="GO:0016655">
    <property type="term" value="F:oxidoreductase activity, acting on NAD(P)H, quinone or similar compound as acceptor"/>
    <property type="evidence" value="ECO:0007669"/>
    <property type="project" value="UniProtKB-UniRule"/>
</dbReference>
<evidence type="ECO:0000256" key="14">
    <source>
        <dbReference type="ARBA" id="ARBA00023136"/>
    </source>
</evidence>
<evidence type="ECO:0000256" key="6">
    <source>
        <dbReference type="ARBA" id="ARBA00022643"/>
    </source>
</evidence>
<keyword evidence="2 16" id="KW-1003">Cell membrane</keyword>
<gene>
    <name evidence="16 20" type="primary">nqrC</name>
    <name evidence="19" type="ORF">AI2935V1_3126</name>
    <name evidence="22" type="ORF">AN672_17705</name>
    <name evidence="21" type="ORF">I9Y29_001657</name>
    <name evidence="20" type="ORF">SGX49_002252</name>
</gene>
<dbReference type="AlphaFoldDB" id="A0A0P8LWU5"/>
<evidence type="ECO:0000256" key="4">
    <source>
        <dbReference type="ARBA" id="ARBA00022553"/>
    </source>
</evidence>
<evidence type="ECO:0000256" key="17">
    <source>
        <dbReference type="PIRNR" id="PIRNR009437"/>
    </source>
</evidence>
<dbReference type="RefSeq" id="WP_003035981.1">
    <property type="nucleotide sequence ID" value="NZ_CABDWZ010000001.1"/>
</dbReference>
<comment type="function">
    <text evidence="16">NQR complex catalyzes the reduction of ubiquinone-1 to ubiquinol by two successive reactions, coupled with the transport of Na(+) ions from the cytoplasm to the periplasm. NqrA to NqrE are probably involved in the second step, the conversion of ubisemiquinone to ubiquinol.</text>
</comment>
<evidence type="ECO:0000313" key="22">
    <source>
        <dbReference type="EMBL" id="KPR54094.1"/>
    </source>
</evidence>
<comment type="caution">
    <text evidence="16">Lacks conserved residue(s) required for the propagation of feature annotation.</text>
</comment>
<keyword evidence="5 16" id="KW-0285">Flavoprotein</keyword>
<comment type="cofactor">
    <cofactor evidence="16 17">
        <name>FMN</name>
        <dbReference type="ChEBI" id="CHEBI:58210"/>
    </cofactor>
</comment>
<feature type="modified residue" description="FMN phosphoryl threonine" evidence="16">
    <location>
        <position position="215"/>
    </location>
</feature>
<keyword evidence="6 16" id="KW-0288">FMN</keyword>
<name>A0A0P8LWU5_CITFR</name>
<dbReference type="EMBL" id="ABOSXX010000008">
    <property type="protein sequence ID" value="ELV3679831.1"/>
    <property type="molecule type" value="Genomic_DNA"/>
</dbReference>
<keyword evidence="15 16" id="KW-0739">Sodium transport</keyword>
<evidence type="ECO:0000256" key="10">
    <source>
        <dbReference type="ARBA" id="ARBA00023027"/>
    </source>
</evidence>